<dbReference type="InterPro" id="IPR012337">
    <property type="entry name" value="RNaseH-like_sf"/>
</dbReference>
<name>F7XLJ5_METZD</name>
<dbReference type="PANTHER" id="PTHR30231:SF4">
    <property type="entry name" value="PROTEIN NEN2"/>
    <property type="match status" value="1"/>
</dbReference>
<dbReference type="SUPFAM" id="SSF53098">
    <property type="entry name" value="Ribonuclease H-like"/>
    <property type="match status" value="1"/>
</dbReference>
<dbReference type="GO" id="GO:0003676">
    <property type="term" value="F:nucleic acid binding"/>
    <property type="evidence" value="ECO:0007669"/>
    <property type="project" value="InterPro"/>
</dbReference>
<dbReference type="Proteomes" id="UP000006622">
    <property type="component" value="Chromosome"/>
</dbReference>
<organism evidence="5 6">
    <name type="scientific">Methanosalsum zhilinae (strain DSM 4017 / NBRC 107636 / OCM 62 / WeN5)</name>
    <name type="common">Methanohalophilus zhilinae</name>
    <dbReference type="NCBI Taxonomy" id="679901"/>
    <lineage>
        <taxon>Archaea</taxon>
        <taxon>Methanobacteriati</taxon>
        <taxon>Methanobacteriota</taxon>
        <taxon>Stenosarchaea group</taxon>
        <taxon>Methanomicrobia</taxon>
        <taxon>Methanosarcinales</taxon>
        <taxon>Methanosarcinaceae</taxon>
        <taxon>Methanosalsum</taxon>
    </lineage>
</organism>
<sequence length="175" mass="20211">MGNGVICLDVETTGLHSTDEILQLAIIDDLGDILFYDYFKPLTKKVWPEAQKIHGISPPMVQDKKSICFHKPKIEDILRKSDTVVGYNIINYDLKFLHSSGITIPEMTVYDVMLEFADICGEWSEYYQNNKWQKLCTCAEYYGYPHLENLHDSMEDTRATLYCYKIMSSKSSDNL</sequence>
<dbReference type="InterPro" id="IPR036397">
    <property type="entry name" value="RNaseH_sf"/>
</dbReference>
<gene>
    <name evidence="5" type="ordered locus">Mzhil_0955</name>
</gene>
<evidence type="ECO:0000256" key="2">
    <source>
        <dbReference type="ARBA" id="ARBA00022801"/>
    </source>
</evidence>
<proteinExistence type="predicted"/>
<feature type="domain" description="Exonuclease" evidence="4">
    <location>
        <begin position="4"/>
        <end position="173"/>
    </location>
</feature>
<keyword evidence="6" id="KW-1185">Reference proteome</keyword>
<dbReference type="CDD" id="cd06127">
    <property type="entry name" value="DEDDh"/>
    <property type="match status" value="1"/>
</dbReference>
<reference evidence="5" key="1">
    <citation type="submission" date="2010-07" db="EMBL/GenBank/DDBJ databases">
        <title>The complete genome of Methanosalsum zhilinae DSM 4017.</title>
        <authorList>
            <consortium name="US DOE Joint Genome Institute (JGI-PGF)"/>
            <person name="Lucas S."/>
            <person name="Copeland A."/>
            <person name="Lapidus A."/>
            <person name="Glavina del Rio T."/>
            <person name="Dalin E."/>
            <person name="Tice H."/>
            <person name="Bruce D."/>
            <person name="Goodwin L."/>
            <person name="Pitluck S."/>
            <person name="Kyrpides N."/>
            <person name="Mavromatis K."/>
            <person name="Ovchinnikova G."/>
            <person name="Daligault H."/>
            <person name="Detter J.C."/>
            <person name="Han C."/>
            <person name="Tapia R."/>
            <person name="Larimer F."/>
            <person name="Land M."/>
            <person name="Hauser L."/>
            <person name="Markowitz V."/>
            <person name="Cheng J.-F."/>
            <person name="Hugenholtz P."/>
            <person name="Woyke T."/>
            <person name="Wu D."/>
            <person name="Spring S."/>
            <person name="Schueler E."/>
            <person name="Brambilla E."/>
            <person name="Klenk H.-P."/>
            <person name="Eisen J.A."/>
        </authorList>
    </citation>
    <scope>NUCLEOTIDE SEQUENCE</scope>
    <source>
        <strain evidence="5">DSM 4017</strain>
    </source>
</reference>
<dbReference type="HOGENOM" id="CLU_047806_13_0_2"/>
<dbReference type="InterPro" id="IPR013520">
    <property type="entry name" value="Ribonucl_H"/>
</dbReference>
<dbReference type="STRING" id="679901.Mzhil_0955"/>
<dbReference type="AlphaFoldDB" id="F7XLJ5"/>
<dbReference type="EMBL" id="CP002101">
    <property type="protein sequence ID" value="AEH60814.1"/>
    <property type="molecule type" value="Genomic_DNA"/>
</dbReference>
<accession>F7XLJ5</accession>
<keyword evidence="2" id="KW-0378">Hydrolase</keyword>
<dbReference type="KEGG" id="mzh:Mzhil_0955"/>
<dbReference type="Gene3D" id="3.30.420.10">
    <property type="entry name" value="Ribonuclease H-like superfamily/Ribonuclease H"/>
    <property type="match status" value="1"/>
</dbReference>
<dbReference type="RefSeq" id="WP_013898253.1">
    <property type="nucleotide sequence ID" value="NC_015676.1"/>
</dbReference>
<evidence type="ECO:0000313" key="5">
    <source>
        <dbReference type="EMBL" id="AEH60814.1"/>
    </source>
</evidence>
<evidence type="ECO:0000259" key="4">
    <source>
        <dbReference type="SMART" id="SM00479"/>
    </source>
</evidence>
<keyword evidence="1" id="KW-0540">Nuclease</keyword>
<protein>
    <submittedName>
        <fullName evidence="5">Exonuclease RNase T and DNA polymerase III</fullName>
    </submittedName>
</protein>
<dbReference type="GeneID" id="10822577"/>
<evidence type="ECO:0000256" key="1">
    <source>
        <dbReference type="ARBA" id="ARBA00022722"/>
    </source>
</evidence>
<dbReference type="Pfam" id="PF00929">
    <property type="entry name" value="RNase_T"/>
    <property type="match status" value="1"/>
</dbReference>
<dbReference type="GO" id="GO:0008408">
    <property type="term" value="F:3'-5' exonuclease activity"/>
    <property type="evidence" value="ECO:0007669"/>
    <property type="project" value="TreeGrafter"/>
</dbReference>
<evidence type="ECO:0000313" key="6">
    <source>
        <dbReference type="Proteomes" id="UP000006622"/>
    </source>
</evidence>
<evidence type="ECO:0000256" key="3">
    <source>
        <dbReference type="ARBA" id="ARBA00022839"/>
    </source>
</evidence>
<dbReference type="SMART" id="SM00479">
    <property type="entry name" value="EXOIII"/>
    <property type="match status" value="1"/>
</dbReference>
<dbReference type="PANTHER" id="PTHR30231">
    <property type="entry name" value="DNA POLYMERASE III SUBUNIT EPSILON"/>
    <property type="match status" value="1"/>
</dbReference>
<keyword evidence="3 5" id="KW-0269">Exonuclease</keyword>